<evidence type="ECO:0000313" key="3">
    <source>
        <dbReference type="Proteomes" id="UP001162162"/>
    </source>
</evidence>
<accession>A0AAV8YVA5</accession>
<organism evidence="2 3">
    <name type="scientific">Aromia moschata</name>
    <dbReference type="NCBI Taxonomy" id="1265417"/>
    <lineage>
        <taxon>Eukaryota</taxon>
        <taxon>Metazoa</taxon>
        <taxon>Ecdysozoa</taxon>
        <taxon>Arthropoda</taxon>
        <taxon>Hexapoda</taxon>
        <taxon>Insecta</taxon>
        <taxon>Pterygota</taxon>
        <taxon>Neoptera</taxon>
        <taxon>Endopterygota</taxon>
        <taxon>Coleoptera</taxon>
        <taxon>Polyphaga</taxon>
        <taxon>Cucujiformia</taxon>
        <taxon>Chrysomeloidea</taxon>
        <taxon>Cerambycidae</taxon>
        <taxon>Cerambycinae</taxon>
        <taxon>Callichromatini</taxon>
        <taxon>Aromia</taxon>
    </lineage>
</organism>
<sequence>MLLVMYCFVLSVCVPFVVAVPHHTPGTSRCESEA</sequence>
<keyword evidence="1" id="KW-0732">Signal</keyword>
<evidence type="ECO:0000256" key="1">
    <source>
        <dbReference type="SAM" id="SignalP"/>
    </source>
</evidence>
<evidence type="ECO:0000313" key="2">
    <source>
        <dbReference type="EMBL" id="KAJ8955584.1"/>
    </source>
</evidence>
<keyword evidence="3" id="KW-1185">Reference proteome</keyword>
<name>A0AAV8YVA5_9CUCU</name>
<dbReference type="AlphaFoldDB" id="A0AAV8YVA5"/>
<protein>
    <submittedName>
        <fullName evidence="2">Uncharacterized protein</fullName>
    </submittedName>
</protein>
<dbReference type="EMBL" id="JAPWTK010000037">
    <property type="protein sequence ID" value="KAJ8955584.1"/>
    <property type="molecule type" value="Genomic_DNA"/>
</dbReference>
<comment type="caution">
    <text evidence="2">The sequence shown here is derived from an EMBL/GenBank/DDBJ whole genome shotgun (WGS) entry which is preliminary data.</text>
</comment>
<proteinExistence type="predicted"/>
<feature type="chain" id="PRO_5043361818" evidence="1">
    <location>
        <begin position="20"/>
        <end position="34"/>
    </location>
</feature>
<dbReference type="Proteomes" id="UP001162162">
    <property type="component" value="Unassembled WGS sequence"/>
</dbReference>
<gene>
    <name evidence="2" type="ORF">NQ318_001414</name>
</gene>
<feature type="signal peptide" evidence="1">
    <location>
        <begin position="1"/>
        <end position="19"/>
    </location>
</feature>
<reference evidence="2" key="1">
    <citation type="journal article" date="2023" name="Insect Mol. Biol.">
        <title>Genome sequencing provides insights into the evolution of gene families encoding plant cell wall-degrading enzymes in longhorned beetles.</title>
        <authorList>
            <person name="Shin N.R."/>
            <person name="Okamura Y."/>
            <person name="Kirsch R."/>
            <person name="Pauchet Y."/>
        </authorList>
    </citation>
    <scope>NUCLEOTIDE SEQUENCE</scope>
    <source>
        <strain evidence="2">AMC_N1</strain>
    </source>
</reference>